<dbReference type="AlphaFoldDB" id="A0A9P6EAX3"/>
<proteinExistence type="predicted"/>
<evidence type="ECO:0000313" key="2">
    <source>
        <dbReference type="Proteomes" id="UP000807306"/>
    </source>
</evidence>
<sequence length="105" mass="12272">MTISETLILLGQFSWIIASNSAWRERTIFRARSSNKGIEVLIQKRLSNSFKPNQISSFILQSLDTLNTQTFADFFYLGCEPDRLNHDILFAWLVFSRSIWLIVKR</sequence>
<gene>
    <name evidence="1" type="ORF">CPB83DRAFT_858960</name>
</gene>
<organism evidence="1 2">
    <name type="scientific">Crepidotus variabilis</name>
    <dbReference type="NCBI Taxonomy" id="179855"/>
    <lineage>
        <taxon>Eukaryota</taxon>
        <taxon>Fungi</taxon>
        <taxon>Dikarya</taxon>
        <taxon>Basidiomycota</taxon>
        <taxon>Agaricomycotina</taxon>
        <taxon>Agaricomycetes</taxon>
        <taxon>Agaricomycetidae</taxon>
        <taxon>Agaricales</taxon>
        <taxon>Agaricineae</taxon>
        <taxon>Crepidotaceae</taxon>
        <taxon>Crepidotus</taxon>
    </lineage>
</organism>
<name>A0A9P6EAX3_9AGAR</name>
<keyword evidence="2" id="KW-1185">Reference proteome</keyword>
<dbReference type="Proteomes" id="UP000807306">
    <property type="component" value="Unassembled WGS sequence"/>
</dbReference>
<dbReference type="EMBL" id="MU157880">
    <property type="protein sequence ID" value="KAF9525705.1"/>
    <property type="molecule type" value="Genomic_DNA"/>
</dbReference>
<protein>
    <submittedName>
        <fullName evidence="1">Uncharacterized protein</fullName>
    </submittedName>
</protein>
<evidence type="ECO:0000313" key="1">
    <source>
        <dbReference type="EMBL" id="KAF9525705.1"/>
    </source>
</evidence>
<reference evidence="1" key="1">
    <citation type="submission" date="2020-11" db="EMBL/GenBank/DDBJ databases">
        <authorList>
            <consortium name="DOE Joint Genome Institute"/>
            <person name="Ahrendt S."/>
            <person name="Riley R."/>
            <person name="Andreopoulos W."/>
            <person name="Labutti K."/>
            <person name="Pangilinan J."/>
            <person name="Ruiz-Duenas F.J."/>
            <person name="Barrasa J.M."/>
            <person name="Sanchez-Garcia M."/>
            <person name="Camarero S."/>
            <person name="Miyauchi S."/>
            <person name="Serrano A."/>
            <person name="Linde D."/>
            <person name="Babiker R."/>
            <person name="Drula E."/>
            <person name="Ayuso-Fernandez I."/>
            <person name="Pacheco R."/>
            <person name="Padilla G."/>
            <person name="Ferreira P."/>
            <person name="Barriuso J."/>
            <person name="Kellner H."/>
            <person name="Castanera R."/>
            <person name="Alfaro M."/>
            <person name="Ramirez L."/>
            <person name="Pisabarro A.G."/>
            <person name="Kuo A."/>
            <person name="Tritt A."/>
            <person name="Lipzen A."/>
            <person name="He G."/>
            <person name="Yan M."/>
            <person name="Ng V."/>
            <person name="Cullen D."/>
            <person name="Martin F."/>
            <person name="Rosso M.-N."/>
            <person name="Henrissat B."/>
            <person name="Hibbett D."/>
            <person name="Martinez A.T."/>
            <person name="Grigoriev I.V."/>
        </authorList>
    </citation>
    <scope>NUCLEOTIDE SEQUENCE</scope>
    <source>
        <strain evidence="1">CBS 506.95</strain>
    </source>
</reference>
<comment type="caution">
    <text evidence="1">The sequence shown here is derived from an EMBL/GenBank/DDBJ whole genome shotgun (WGS) entry which is preliminary data.</text>
</comment>
<accession>A0A9P6EAX3</accession>